<evidence type="ECO:0000313" key="4">
    <source>
        <dbReference type="EMBL" id="CAI6359490.1"/>
    </source>
</evidence>
<keyword evidence="2" id="KW-0238">DNA-binding</keyword>
<comment type="caution">
    <text evidence="4">The sequence shown here is derived from an EMBL/GenBank/DDBJ whole genome shotgun (WGS) entry which is preliminary data.</text>
</comment>
<gene>
    <name evidence="4" type="ORF">MEUPH1_LOCUS14896</name>
</gene>
<evidence type="ECO:0000256" key="3">
    <source>
        <dbReference type="ARBA" id="ARBA00023242"/>
    </source>
</evidence>
<dbReference type="Proteomes" id="UP001160148">
    <property type="component" value="Unassembled WGS sequence"/>
</dbReference>
<keyword evidence="5" id="KW-1185">Reference proteome</keyword>
<comment type="subcellular location">
    <subcellularLocation>
        <location evidence="1">Nucleus</location>
    </subcellularLocation>
</comment>
<accession>A0AAV0WTU2</accession>
<dbReference type="GO" id="GO:0005634">
    <property type="term" value="C:nucleus"/>
    <property type="evidence" value="ECO:0007669"/>
    <property type="project" value="UniProtKB-SubCell"/>
</dbReference>
<protein>
    <submittedName>
        <fullName evidence="4">Uncharacterized protein</fullName>
    </submittedName>
</protein>
<dbReference type="PANTHER" id="PTHR45781:SF1">
    <property type="entry name" value="HMG BOX DOMAIN-CONTAINING PROTEIN"/>
    <property type="match status" value="1"/>
</dbReference>
<sequence>MSAKVPKSFEDVTMTASTSKSTCVGVISTTTPELKSQDVCIAEGCNNAAVQHPEWDNEYCSVSCTYKHCKATFLDWLANNRYAKAKALQMAAAQVNSPVKPDEEQSTTT</sequence>
<reference evidence="4 5" key="1">
    <citation type="submission" date="2023-01" db="EMBL/GenBank/DDBJ databases">
        <authorList>
            <person name="Whitehead M."/>
        </authorList>
    </citation>
    <scope>NUCLEOTIDE SEQUENCE [LARGE SCALE GENOMIC DNA]</scope>
</reference>
<evidence type="ECO:0000256" key="2">
    <source>
        <dbReference type="ARBA" id="ARBA00023125"/>
    </source>
</evidence>
<dbReference type="GO" id="GO:0006357">
    <property type="term" value="P:regulation of transcription by RNA polymerase II"/>
    <property type="evidence" value="ECO:0007669"/>
    <property type="project" value="TreeGrafter"/>
</dbReference>
<evidence type="ECO:0000313" key="5">
    <source>
        <dbReference type="Proteomes" id="UP001160148"/>
    </source>
</evidence>
<dbReference type="InterPro" id="IPR051365">
    <property type="entry name" value="TOX_HMG-box_domain"/>
</dbReference>
<keyword evidence="3" id="KW-0539">Nucleus</keyword>
<dbReference type="GO" id="GO:0031490">
    <property type="term" value="F:chromatin DNA binding"/>
    <property type="evidence" value="ECO:0007669"/>
    <property type="project" value="TreeGrafter"/>
</dbReference>
<dbReference type="EMBL" id="CARXXK010000002">
    <property type="protein sequence ID" value="CAI6359490.1"/>
    <property type="molecule type" value="Genomic_DNA"/>
</dbReference>
<organism evidence="4 5">
    <name type="scientific">Macrosiphum euphorbiae</name>
    <name type="common">potato aphid</name>
    <dbReference type="NCBI Taxonomy" id="13131"/>
    <lineage>
        <taxon>Eukaryota</taxon>
        <taxon>Metazoa</taxon>
        <taxon>Ecdysozoa</taxon>
        <taxon>Arthropoda</taxon>
        <taxon>Hexapoda</taxon>
        <taxon>Insecta</taxon>
        <taxon>Pterygota</taxon>
        <taxon>Neoptera</taxon>
        <taxon>Paraneoptera</taxon>
        <taxon>Hemiptera</taxon>
        <taxon>Sternorrhyncha</taxon>
        <taxon>Aphidomorpha</taxon>
        <taxon>Aphidoidea</taxon>
        <taxon>Aphididae</taxon>
        <taxon>Macrosiphini</taxon>
        <taxon>Macrosiphum</taxon>
    </lineage>
</organism>
<dbReference type="PANTHER" id="PTHR45781">
    <property type="entry name" value="AGAP000281-PA"/>
    <property type="match status" value="1"/>
</dbReference>
<proteinExistence type="predicted"/>
<dbReference type="AlphaFoldDB" id="A0AAV0WTU2"/>
<name>A0AAV0WTU2_9HEMI</name>
<evidence type="ECO:0000256" key="1">
    <source>
        <dbReference type="ARBA" id="ARBA00004123"/>
    </source>
</evidence>